<sequence length="401" mass="44250">MYRMSPEVENQYVWIPPSYTTSHGPSLSTTASLAPDSEFEQNFARSAKWCPDGSLALAQCENRTFEILDLCEPMTSLPSWPKHRVFPQAAPILDFIWYPRATPRDPASFCFVASVRESPVKLLDASTGRLRASYKIVDHRERQIAPHSMSFNGSADRYRLRSRLYCGFEDAIEVFDLNNPGEGTRLATTPSRKSRDGLKGIISALAFCPSYDPSSSMFAAGSLTPSSSVSPNIALFSEDTGSKPLAFNPMKPHVLYASFRRHGAIYGWDLRGDTSVPVQIFRPNGGGARPSTNQRIKFDVDLSGKWMSVGDQHGDISLFDLDKPEAEDAEGSDHALEADAVLRYTAHKDAVGSVAFHPLRPFLLSVSGSRHFDINSDINNQSSSSEEDEEEHQDSSSVTSV</sequence>
<dbReference type="eggNOG" id="KOG2919">
    <property type="taxonomic scope" value="Eukaryota"/>
</dbReference>
<feature type="region of interest" description="Disordered" evidence="1">
    <location>
        <begin position="375"/>
        <end position="401"/>
    </location>
</feature>
<dbReference type="GeneID" id="20666976"/>
<proteinExistence type="predicted"/>
<evidence type="ECO:0000313" key="2">
    <source>
        <dbReference type="EMBL" id="ETW74759.1"/>
    </source>
</evidence>
<dbReference type="KEGG" id="hir:HETIRDRAFT_127151"/>
<evidence type="ECO:0000313" key="3">
    <source>
        <dbReference type="Proteomes" id="UP000030671"/>
    </source>
</evidence>
<gene>
    <name evidence="2" type="ORF">HETIRDRAFT_127151</name>
</gene>
<dbReference type="SUPFAM" id="SSF50978">
    <property type="entry name" value="WD40 repeat-like"/>
    <property type="match status" value="1"/>
</dbReference>
<dbReference type="Proteomes" id="UP000030671">
    <property type="component" value="Unassembled WGS sequence"/>
</dbReference>
<protein>
    <recommendedName>
        <fullName evidence="4">WD40 repeat-like protein</fullName>
    </recommendedName>
</protein>
<dbReference type="EMBL" id="KI925467">
    <property type="protein sequence ID" value="ETW74759.1"/>
    <property type="molecule type" value="Genomic_DNA"/>
</dbReference>
<dbReference type="OrthoDB" id="239865at2759"/>
<keyword evidence="3" id="KW-1185">Reference proteome</keyword>
<organism evidence="2 3">
    <name type="scientific">Heterobasidion irregulare (strain TC 32-1)</name>
    <dbReference type="NCBI Taxonomy" id="747525"/>
    <lineage>
        <taxon>Eukaryota</taxon>
        <taxon>Fungi</taxon>
        <taxon>Dikarya</taxon>
        <taxon>Basidiomycota</taxon>
        <taxon>Agaricomycotina</taxon>
        <taxon>Agaricomycetes</taxon>
        <taxon>Russulales</taxon>
        <taxon>Bondarzewiaceae</taxon>
        <taxon>Heterobasidion</taxon>
        <taxon>Heterobasidion annosum species complex</taxon>
    </lineage>
</organism>
<dbReference type="Gene3D" id="2.130.10.10">
    <property type="entry name" value="YVTN repeat-like/Quinoprotein amine dehydrogenase"/>
    <property type="match status" value="1"/>
</dbReference>
<dbReference type="InterPro" id="IPR051150">
    <property type="entry name" value="SWT21/TCAB1_mRNA_Telomere"/>
</dbReference>
<feature type="compositionally biased region" description="Low complexity" evidence="1">
    <location>
        <begin position="375"/>
        <end position="384"/>
    </location>
</feature>
<dbReference type="InterPro" id="IPR015943">
    <property type="entry name" value="WD40/YVTN_repeat-like_dom_sf"/>
</dbReference>
<dbReference type="AlphaFoldDB" id="W4JMQ4"/>
<dbReference type="FunCoup" id="W4JMQ4">
    <property type="interactions" value="510"/>
</dbReference>
<dbReference type="PANTHER" id="PTHR13211:SF0">
    <property type="entry name" value="TELOMERASE CAJAL BODY PROTEIN 1"/>
    <property type="match status" value="1"/>
</dbReference>
<accession>W4JMQ4</accession>
<dbReference type="HOGENOM" id="CLU_022731_3_1_1"/>
<evidence type="ECO:0008006" key="4">
    <source>
        <dbReference type="Google" id="ProtNLM"/>
    </source>
</evidence>
<dbReference type="RefSeq" id="XP_009553244.1">
    <property type="nucleotide sequence ID" value="XM_009554949.1"/>
</dbReference>
<evidence type="ECO:0000256" key="1">
    <source>
        <dbReference type="SAM" id="MobiDB-lite"/>
    </source>
</evidence>
<dbReference type="InParanoid" id="W4JMQ4"/>
<dbReference type="InterPro" id="IPR036322">
    <property type="entry name" value="WD40_repeat_dom_sf"/>
</dbReference>
<name>W4JMQ4_HETIT</name>
<dbReference type="STRING" id="747525.W4JMQ4"/>
<reference evidence="2 3" key="1">
    <citation type="journal article" date="2012" name="New Phytol.">
        <title>Insight into trade-off between wood decay and parasitism from the genome of a fungal forest pathogen.</title>
        <authorList>
            <person name="Olson A."/>
            <person name="Aerts A."/>
            <person name="Asiegbu F."/>
            <person name="Belbahri L."/>
            <person name="Bouzid O."/>
            <person name="Broberg A."/>
            <person name="Canback B."/>
            <person name="Coutinho P.M."/>
            <person name="Cullen D."/>
            <person name="Dalman K."/>
            <person name="Deflorio G."/>
            <person name="van Diepen L.T."/>
            <person name="Dunand C."/>
            <person name="Duplessis S."/>
            <person name="Durling M."/>
            <person name="Gonthier P."/>
            <person name="Grimwood J."/>
            <person name="Fossdal C.G."/>
            <person name="Hansson D."/>
            <person name="Henrissat B."/>
            <person name="Hietala A."/>
            <person name="Himmelstrand K."/>
            <person name="Hoffmeister D."/>
            <person name="Hogberg N."/>
            <person name="James T.Y."/>
            <person name="Karlsson M."/>
            <person name="Kohler A."/>
            <person name="Kues U."/>
            <person name="Lee Y.H."/>
            <person name="Lin Y.C."/>
            <person name="Lind M."/>
            <person name="Lindquist E."/>
            <person name="Lombard V."/>
            <person name="Lucas S."/>
            <person name="Lunden K."/>
            <person name="Morin E."/>
            <person name="Murat C."/>
            <person name="Park J."/>
            <person name="Raffaello T."/>
            <person name="Rouze P."/>
            <person name="Salamov A."/>
            <person name="Schmutz J."/>
            <person name="Solheim H."/>
            <person name="Stahlberg J."/>
            <person name="Velez H."/>
            <person name="de Vries R.P."/>
            <person name="Wiebenga A."/>
            <person name="Woodward S."/>
            <person name="Yakovlev I."/>
            <person name="Garbelotto M."/>
            <person name="Martin F."/>
            <person name="Grigoriev I.V."/>
            <person name="Stenlid J."/>
        </authorList>
    </citation>
    <scope>NUCLEOTIDE SEQUENCE [LARGE SCALE GENOMIC DNA]</scope>
    <source>
        <strain evidence="2 3">TC 32-1</strain>
    </source>
</reference>
<dbReference type="PANTHER" id="PTHR13211">
    <property type="entry name" value="TELOMERASE CAJAL BODY PROTEIN 1"/>
    <property type="match status" value="1"/>
</dbReference>